<feature type="compositionally biased region" description="Basic and acidic residues" evidence="1">
    <location>
        <begin position="1"/>
        <end position="15"/>
    </location>
</feature>
<evidence type="ECO:0000313" key="2">
    <source>
        <dbReference type="EMBL" id="BDD11523.1"/>
    </source>
</evidence>
<dbReference type="AlphaFoldDB" id="A0AAU9CTX3"/>
<evidence type="ECO:0000313" key="3">
    <source>
        <dbReference type="Proteomes" id="UP001348817"/>
    </source>
</evidence>
<dbReference type="RefSeq" id="WP_338395013.1">
    <property type="nucleotide sequence ID" value="NZ_AP025315.1"/>
</dbReference>
<feature type="region of interest" description="Disordered" evidence="1">
    <location>
        <begin position="1"/>
        <end position="28"/>
    </location>
</feature>
<dbReference type="Proteomes" id="UP001348817">
    <property type="component" value="Plasmid pFA1"/>
</dbReference>
<keyword evidence="3" id="KW-1185">Reference proteome</keyword>
<gene>
    <name evidence="2" type="ORF">FUAX_39550</name>
</gene>
<dbReference type="KEGG" id="fax:FUAX_39550"/>
<sequence length="546" mass="61685">MFEREPFRKKTERRSVAGTESVAKLPPATDFPPIQCAMLEMPQEEWYGNRFATPDRKRRFLRTNLRRAILVPASGTYPHLTIDIDDVNHKQKRRTVTLHISRMHYSKSKTAERIFYAEDPKTGAFVTEQNSPEAEHATQEANAWLRKAKIGFVLQTEASIPALPGTPKVRVSAVTDTDLPKTDSTSSLPLEEGLKLLTVSDSGSGSSISLSPEPSPSMAKKRKKRKKKPDRAALRDFFDEQELEENIKFGNLMERYGVEDLSQLPDGPFDYFLEMETLIVRHISEKITALFQKSRTVGKGYSAETLRQKLGDKAKGKKLPPDQFAKSLTDRMATPVIPNFSEYRMSDLIPDSIRTAGEPTPEQRDLFLYALRVMANVYSILLMHHRAHEIHDNTKTLSAHFTHSASKLSSVFFLKMSANFCPKIDLSWDGSETYSVTSLMENPKSIDAEAYRLEEHWDTVTSDVKEVFDEMTWAINAMYSLPPEAISELDRQAGSISISTQEEVTAAVADKGTPKEAKMERFTIELNKQISMLRQALERTGPQATT</sequence>
<reference evidence="2 3" key="1">
    <citation type="submission" date="2021-12" db="EMBL/GenBank/DDBJ databases">
        <title>Genome sequencing of bacteria with rrn-lacking chromosome and rrn-plasmid.</title>
        <authorList>
            <person name="Anda M."/>
            <person name="Iwasaki W."/>
        </authorList>
    </citation>
    <scope>NUCLEOTIDE SEQUENCE [LARGE SCALE GENOMIC DNA]</scope>
    <source>
        <strain evidence="2 3">DSM 100852</strain>
        <plasmid evidence="2 3">pFA1</plasmid>
    </source>
</reference>
<feature type="region of interest" description="Disordered" evidence="1">
    <location>
        <begin position="199"/>
        <end position="233"/>
    </location>
</feature>
<organism evidence="2 3">
    <name type="scientific">Fulvitalea axinellae</name>
    <dbReference type="NCBI Taxonomy" id="1182444"/>
    <lineage>
        <taxon>Bacteria</taxon>
        <taxon>Pseudomonadati</taxon>
        <taxon>Bacteroidota</taxon>
        <taxon>Cytophagia</taxon>
        <taxon>Cytophagales</taxon>
        <taxon>Persicobacteraceae</taxon>
        <taxon>Fulvitalea</taxon>
    </lineage>
</organism>
<geneLocation type="plasmid" evidence="2 3">
    <name>pFA1</name>
</geneLocation>
<proteinExistence type="predicted"/>
<feature type="compositionally biased region" description="Low complexity" evidence="1">
    <location>
        <begin position="200"/>
        <end position="212"/>
    </location>
</feature>
<accession>A0AAU9CTX3</accession>
<evidence type="ECO:0000256" key="1">
    <source>
        <dbReference type="SAM" id="MobiDB-lite"/>
    </source>
</evidence>
<feature type="compositionally biased region" description="Basic residues" evidence="1">
    <location>
        <begin position="219"/>
        <end position="229"/>
    </location>
</feature>
<dbReference type="EMBL" id="AP025315">
    <property type="protein sequence ID" value="BDD11523.1"/>
    <property type="molecule type" value="Genomic_DNA"/>
</dbReference>
<keyword evidence="2" id="KW-0614">Plasmid</keyword>
<protein>
    <submittedName>
        <fullName evidence="2">Uncharacterized protein</fullName>
    </submittedName>
</protein>
<name>A0AAU9CTX3_9BACT</name>